<dbReference type="AlphaFoldDB" id="A0A2B4RDL2"/>
<protein>
    <submittedName>
        <fullName evidence="2">Uncharacterized protein</fullName>
    </submittedName>
</protein>
<dbReference type="Proteomes" id="UP000225706">
    <property type="component" value="Unassembled WGS sequence"/>
</dbReference>
<keyword evidence="3" id="KW-1185">Reference proteome</keyword>
<reference evidence="3" key="1">
    <citation type="journal article" date="2017" name="bioRxiv">
        <title>Comparative analysis of the genomes of Stylophora pistillata and Acropora digitifera provides evidence for extensive differences between species of corals.</title>
        <authorList>
            <person name="Voolstra C.R."/>
            <person name="Li Y."/>
            <person name="Liew Y.J."/>
            <person name="Baumgarten S."/>
            <person name="Zoccola D."/>
            <person name="Flot J.-F."/>
            <person name="Tambutte S."/>
            <person name="Allemand D."/>
            <person name="Aranda M."/>
        </authorList>
    </citation>
    <scope>NUCLEOTIDE SEQUENCE [LARGE SCALE GENOMIC DNA]</scope>
</reference>
<feature type="region of interest" description="Disordered" evidence="1">
    <location>
        <begin position="164"/>
        <end position="234"/>
    </location>
</feature>
<feature type="compositionally biased region" description="Basic and acidic residues" evidence="1">
    <location>
        <begin position="214"/>
        <end position="233"/>
    </location>
</feature>
<name>A0A2B4RDL2_STYPI</name>
<proteinExistence type="predicted"/>
<gene>
    <name evidence="2" type="ORF">AWC38_SpisGene20051</name>
</gene>
<organism evidence="2 3">
    <name type="scientific">Stylophora pistillata</name>
    <name type="common">Smooth cauliflower coral</name>
    <dbReference type="NCBI Taxonomy" id="50429"/>
    <lineage>
        <taxon>Eukaryota</taxon>
        <taxon>Metazoa</taxon>
        <taxon>Cnidaria</taxon>
        <taxon>Anthozoa</taxon>
        <taxon>Hexacorallia</taxon>
        <taxon>Scleractinia</taxon>
        <taxon>Astrocoeniina</taxon>
        <taxon>Pocilloporidae</taxon>
        <taxon>Stylophora</taxon>
    </lineage>
</organism>
<feature type="compositionally biased region" description="Basic and acidic residues" evidence="1">
    <location>
        <begin position="164"/>
        <end position="182"/>
    </location>
</feature>
<dbReference type="OrthoDB" id="10538783at2759"/>
<accession>A0A2B4RDL2</accession>
<sequence>MSQSKRRVHLFNCDNTCKLEPVEKLLEKCSIHVECVEKHSFRLTQMSEMVDKIPTLEMNMAFFVVHAHESRLSINEDNAGIGYAKIYRALLRATGGDVIIVIGGDDSYKGDDEENREVISRWAKKKVTSQFDDEYLDGRKSFIFSWNKQHREIHEQALLHHFDPNKKGKMFEYQPPRRKEPPKAATPPAARSKQVAPQLLRCYSESTKTQFKPKQKEKTKQKEKPTSFQHHPEAVVGAGQAKDEKAFTYLLDSTTESSSIWRDQENRSTTSKQGAWSNEIVHQSSGKTRDLAVLGCNLSQASVKDVQEVLKKVHPIFNLSEEPTFHNLQTTEVKEFLRDNRFRSSVLVVEGYKVVYGYDNQELLQLVKASVERVVEKVIILVCNVPSTSANGTYNHFIQRVNEIEKTFVVEVNNGKLALDPEVLYQVLSPSLVFSAQNTQFISQERDVNAESLSPDSYHYPHKNFSEGKSVVEKGAQNYQQLVWASQFQAEPPPVVVLRSFVRRGKISRLPDDLQVEDPDFTVPYDIERSLSDKYARCLSIGVRIIKFRDGQLRCCLDPNLKQFKLDGEVNLNGQLVLKTRVIEGKVSFEDENVHYKRGNLLIPEHIFDDLLQRKANGDLYILLNYLHEFESVVKTSGILGQATNFVRSKGKAIAKSSRSLFLKDKENC</sequence>
<evidence type="ECO:0000313" key="3">
    <source>
        <dbReference type="Proteomes" id="UP000225706"/>
    </source>
</evidence>
<comment type="caution">
    <text evidence="2">The sequence shown here is derived from an EMBL/GenBank/DDBJ whole genome shotgun (WGS) entry which is preliminary data.</text>
</comment>
<dbReference type="EMBL" id="LSMT01000618">
    <property type="protein sequence ID" value="PFX15721.1"/>
    <property type="molecule type" value="Genomic_DNA"/>
</dbReference>
<evidence type="ECO:0000256" key="1">
    <source>
        <dbReference type="SAM" id="MobiDB-lite"/>
    </source>
</evidence>
<evidence type="ECO:0000313" key="2">
    <source>
        <dbReference type="EMBL" id="PFX15721.1"/>
    </source>
</evidence>